<accession>A0A518AIS5</accession>
<protein>
    <recommendedName>
        <fullName evidence="4">PEP-CTERM protein-sorting domain-containing protein</fullName>
    </recommendedName>
</protein>
<dbReference type="AlphaFoldDB" id="A0A518AIS5"/>
<sequence precursor="true">MSPFSIGVRLAIAWLLASTALGQPQYTVTDITNWSPAELATLPTFDHYPLLTPVGASTTFMPTGQSGDRCIGQYEGAYGDHAARVEQGVQQSLPPLDTYYWWYTTCDRDDCHFYNGSVGYSHLNDVNSAGIAVGDSTLEGTGSSSSDYVTHAVLSTPDSNTLLDFTPLATRAAAMGINDAGQIVGWQRTDGPTQGIRWQPDGSSIVLDSFGSSVSPTAINDLGVVIGNAVVPEISYFNPEPFVSVAGAAIEQLSLPSQGGVEYASANDLNNTGLIVGYSWKATATTEPLATLWQQEPDDSWTPYDLNEIADGGDYIYERAVAVNDEGYVLALGKLDQDISPALLLLLTPDTLLSPVQQATGDYNFDGVIDQSDYQQWRRDFGRTISPAGTGADGNGNGIVDLGDYTLWRDHLQSAATSLATESIPEPSSPGLLLGLLALTAGFRQRLALH</sequence>
<evidence type="ECO:0000313" key="2">
    <source>
        <dbReference type="EMBL" id="QDU54606.1"/>
    </source>
</evidence>
<dbReference type="OrthoDB" id="286482at2"/>
<dbReference type="SUPFAM" id="SSF63446">
    <property type="entry name" value="Type I dockerin domain"/>
    <property type="match status" value="1"/>
</dbReference>
<name>A0A518AIS5_9BACT</name>
<evidence type="ECO:0008006" key="4">
    <source>
        <dbReference type="Google" id="ProtNLM"/>
    </source>
</evidence>
<dbReference type="Proteomes" id="UP000315750">
    <property type="component" value="Chromosome"/>
</dbReference>
<reference evidence="2 3" key="1">
    <citation type="submission" date="2019-02" db="EMBL/GenBank/DDBJ databases">
        <title>Deep-cultivation of Planctomycetes and their phenomic and genomic characterization uncovers novel biology.</title>
        <authorList>
            <person name="Wiegand S."/>
            <person name="Jogler M."/>
            <person name="Boedeker C."/>
            <person name="Pinto D."/>
            <person name="Vollmers J."/>
            <person name="Rivas-Marin E."/>
            <person name="Kohn T."/>
            <person name="Peeters S.H."/>
            <person name="Heuer A."/>
            <person name="Rast P."/>
            <person name="Oberbeckmann S."/>
            <person name="Bunk B."/>
            <person name="Jeske O."/>
            <person name="Meyerdierks A."/>
            <person name="Storesund J.E."/>
            <person name="Kallscheuer N."/>
            <person name="Luecker S."/>
            <person name="Lage O.M."/>
            <person name="Pohl T."/>
            <person name="Merkel B.J."/>
            <person name="Hornburger P."/>
            <person name="Mueller R.-W."/>
            <person name="Bruemmer F."/>
            <person name="Labrenz M."/>
            <person name="Spormann A.M."/>
            <person name="Op den Camp H."/>
            <person name="Overmann J."/>
            <person name="Amann R."/>
            <person name="Jetten M.S.M."/>
            <person name="Mascher T."/>
            <person name="Medema M.H."/>
            <person name="Devos D.P."/>
            <person name="Kaster A.-K."/>
            <person name="Ovreas L."/>
            <person name="Rohde M."/>
            <person name="Galperin M.Y."/>
            <person name="Jogler C."/>
        </authorList>
    </citation>
    <scope>NUCLEOTIDE SEQUENCE [LARGE SCALE GENOMIC DNA]</scope>
    <source>
        <strain evidence="2 3">Pan181</strain>
    </source>
</reference>
<dbReference type="Gene3D" id="1.10.1330.10">
    <property type="entry name" value="Dockerin domain"/>
    <property type="match status" value="1"/>
</dbReference>
<keyword evidence="3" id="KW-1185">Reference proteome</keyword>
<feature type="signal peptide" evidence="1">
    <location>
        <begin position="1"/>
        <end position="22"/>
    </location>
</feature>
<feature type="chain" id="PRO_5021723295" description="PEP-CTERM protein-sorting domain-containing protein" evidence="1">
    <location>
        <begin position="23"/>
        <end position="450"/>
    </location>
</feature>
<dbReference type="EMBL" id="CP036278">
    <property type="protein sequence ID" value="QDU54606.1"/>
    <property type="molecule type" value="Genomic_DNA"/>
</dbReference>
<gene>
    <name evidence="2" type="ORF">Pan181_07890</name>
</gene>
<dbReference type="InterPro" id="IPR036439">
    <property type="entry name" value="Dockerin_dom_sf"/>
</dbReference>
<keyword evidence="1" id="KW-0732">Signal</keyword>
<dbReference type="GO" id="GO:0000272">
    <property type="term" value="P:polysaccharide catabolic process"/>
    <property type="evidence" value="ECO:0007669"/>
    <property type="project" value="InterPro"/>
</dbReference>
<proteinExistence type="predicted"/>
<evidence type="ECO:0000256" key="1">
    <source>
        <dbReference type="SAM" id="SignalP"/>
    </source>
</evidence>
<organism evidence="2 3">
    <name type="scientific">Aeoliella mucimassa</name>
    <dbReference type="NCBI Taxonomy" id="2527972"/>
    <lineage>
        <taxon>Bacteria</taxon>
        <taxon>Pseudomonadati</taxon>
        <taxon>Planctomycetota</taxon>
        <taxon>Planctomycetia</taxon>
        <taxon>Pirellulales</taxon>
        <taxon>Lacipirellulaceae</taxon>
        <taxon>Aeoliella</taxon>
    </lineage>
</organism>
<dbReference type="KEGG" id="amuc:Pan181_07890"/>
<evidence type="ECO:0000313" key="3">
    <source>
        <dbReference type="Proteomes" id="UP000315750"/>
    </source>
</evidence>
<dbReference type="RefSeq" id="WP_145245561.1">
    <property type="nucleotide sequence ID" value="NZ_CP036278.1"/>
</dbReference>